<evidence type="ECO:0008006" key="4">
    <source>
        <dbReference type="Google" id="ProtNLM"/>
    </source>
</evidence>
<keyword evidence="1" id="KW-0732">Signal</keyword>
<dbReference type="RefSeq" id="WP_112885120.1">
    <property type="nucleotide sequence ID" value="NZ_QLUW01000006.1"/>
</dbReference>
<gene>
    <name evidence="2" type="ORF">DL346_24970</name>
</gene>
<evidence type="ECO:0000256" key="1">
    <source>
        <dbReference type="SAM" id="SignalP"/>
    </source>
</evidence>
<keyword evidence="3" id="KW-1185">Reference proteome</keyword>
<dbReference type="Proteomes" id="UP000249260">
    <property type="component" value="Unassembled WGS sequence"/>
</dbReference>
<organism evidence="2 3">
    <name type="scientific">Paenibacillus montanisoli</name>
    <dbReference type="NCBI Taxonomy" id="2081970"/>
    <lineage>
        <taxon>Bacteria</taxon>
        <taxon>Bacillati</taxon>
        <taxon>Bacillota</taxon>
        <taxon>Bacilli</taxon>
        <taxon>Bacillales</taxon>
        <taxon>Paenibacillaceae</taxon>
        <taxon>Paenibacillus</taxon>
    </lineage>
</organism>
<comment type="caution">
    <text evidence="2">The sequence shown here is derived from an EMBL/GenBank/DDBJ whole genome shotgun (WGS) entry which is preliminary data.</text>
</comment>
<dbReference type="AlphaFoldDB" id="A0A328U0N3"/>
<dbReference type="EMBL" id="QLUW01000006">
    <property type="protein sequence ID" value="RAP73536.1"/>
    <property type="molecule type" value="Genomic_DNA"/>
</dbReference>
<feature type="signal peptide" evidence="1">
    <location>
        <begin position="1"/>
        <end position="19"/>
    </location>
</feature>
<name>A0A328U0N3_9BACL</name>
<evidence type="ECO:0000313" key="2">
    <source>
        <dbReference type="EMBL" id="RAP73536.1"/>
    </source>
</evidence>
<accession>A0A328U0N3</accession>
<dbReference type="PROSITE" id="PS51257">
    <property type="entry name" value="PROKAR_LIPOPROTEIN"/>
    <property type="match status" value="1"/>
</dbReference>
<proteinExistence type="predicted"/>
<feature type="chain" id="PRO_5039186612" description="Lipoprotein" evidence="1">
    <location>
        <begin position="20"/>
        <end position="339"/>
    </location>
</feature>
<sequence length="339" mass="39326">MKYLFLIVMSIVLCSCSFTDNTNIASNNNGTLIVSEKQIEPHQILNKIENSQAPNIYYRMVFDDPNIITIPTKQYQYYKLKSDKVEQLDLSFLFDNTKVDTDITLIALQGRENVEIKLKGDSKWYSALKVPSKKNKSSKVNFSIKWNSELSEELILFPIIEDAKNMYTGASLGVFRWYIEDNKTNIEDYVNDLTKHELNLKQEEYKNVYPMLSWLNNKGNKVNVNLIDSIPYTNEDYNTLSISKLSQDAVIDLIYVNNQGKSELVLSDYKTTKGKVTNIEVENKHYEKYDRIIKSRGFYIVLNHKNKELVKDMYAVQQGYKMVSTSFQQVIEIIPISTD</sequence>
<protein>
    <recommendedName>
        <fullName evidence="4">Lipoprotein</fullName>
    </recommendedName>
</protein>
<evidence type="ECO:0000313" key="3">
    <source>
        <dbReference type="Proteomes" id="UP000249260"/>
    </source>
</evidence>
<reference evidence="2 3" key="1">
    <citation type="submission" date="2018-06" db="EMBL/GenBank/DDBJ databases">
        <title>Paenibacillus montanisoli sp. nov., isolated from mountain area soil.</title>
        <authorList>
            <person name="Wu M."/>
        </authorList>
    </citation>
    <scope>NUCLEOTIDE SEQUENCE [LARGE SCALE GENOMIC DNA]</scope>
    <source>
        <strain evidence="2 3">RA17</strain>
    </source>
</reference>